<dbReference type="AlphaFoldDB" id="A0A2H1VBT6"/>
<evidence type="ECO:0000313" key="4">
    <source>
        <dbReference type="EMBL" id="SOQ38261.1"/>
    </source>
</evidence>
<dbReference type="Pfam" id="PF02752">
    <property type="entry name" value="Arrestin_C"/>
    <property type="match status" value="1"/>
</dbReference>
<dbReference type="GO" id="GO:0015031">
    <property type="term" value="P:protein transport"/>
    <property type="evidence" value="ECO:0007669"/>
    <property type="project" value="TreeGrafter"/>
</dbReference>
<evidence type="ECO:0000259" key="3">
    <source>
        <dbReference type="SMART" id="SM01017"/>
    </source>
</evidence>
<comment type="similarity">
    <text evidence="1">Belongs to the arrestin family.</text>
</comment>
<dbReference type="EMBL" id="ODYU01001691">
    <property type="protein sequence ID" value="SOQ38261.1"/>
    <property type="molecule type" value="Genomic_DNA"/>
</dbReference>
<dbReference type="InterPro" id="IPR050357">
    <property type="entry name" value="Arrestin_domain-protein"/>
</dbReference>
<dbReference type="PANTHER" id="PTHR11188">
    <property type="entry name" value="ARRESTIN DOMAIN CONTAINING PROTEIN"/>
    <property type="match status" value="1"/>
</dbReference>
<protein>
    <submittedName>
        <fullName evidence="4">SFRICE_020016</fullName>
    </submittedName>
</protein>
<dbReference type="Gene3D" id="2.60.40.640">
    <property type="match status" value="2"/>
</dbReference>
<evidence type="ECO:0000256" key="2">
    <source>
        <dbReference type="ARBA" id="ARBA00022606"/>
    </source>
</evidence>
<keyword evidence="2" id="KW-0716">Sensory transduction</keyword>
<evidence type="ECO:0000256" key="1">
    <source>
        <dbReference type="ARBA" id="ARBA00005298"/>
    </source>
</evidence>
<reference evidence="4" key="1">
    <citation type="submission" date="2016-07" db="EMBL/GenBank/DDBJ databases">
        <authorList>
            <person name="Bretaudeau A."/>
        </authorList>
    </citation>
    <scope>NUCLEOTIDE SEQUENCE</scope>
    <source>
        <strain evidence="4">Rice</strain>
        <tissue evidence="4">Whole body</tissue>
    </source>
</reference>
<dbReference type="InterPro" id="IPR014756">
    <property type="entry name" value="Ig_E-set"/>
</dbReference>
<dbReference type="GO" id="GO:0005737">
    <property type="term" value="C:cytoplasm"/>
    <property type="evidence" value="ECO:0007669"/>
    <property type="project" value="TreeGrafter"/>
</dbReference>
<sequence length="328" mass="37485">MPVLCEIFLDKTRDGVHRSGEPVRGTLVYSVDKPTKFESIYLSFVGKGKCRWSESDGDDNRYYENKEEYVNQSCNVLHSRSDNKIPAGRYEFPFQFFLPHEIPASFKNKTCCIQYKITTEFVKAKFFNATSKFVKEIPVYAYVSRTSVEPLHFGLHKDLFSLTSNQKVIVKAVLDKTIAAPGENFTIKLTIDNDSGMNVIIKTKLYRCFTYISSSKSKKVEKEAVKGTASATTIKERSVSNLMFTVPVLPSLYSIQHTKIMTGEYKVRVKIDLPFPHFNEEVEVPVAIGERRNRLGLDDLVLDEQPSSSKEHIGEKKYDENWVNLRVS</sequence>
<dbReference type="InterPro" id="IPR011021">
    <property type="entry name" value="Arrestin-like_N"/>
</dbReference>
<dbReference type="SUPFAM" id="SSF81296">
    <property type="entry name" value="E set domains"/>
    <property type="match status" value="2"/>
</dbReference>
<dbReference type="SMART" id="SM01017">
    <property type="entry name" value="Arrestin_C"/>
    <property type="match status" value="1"/>
</dbReference>
<organism evidence="4">
    <name type="scientific">Spodoptera frugiperda</name>
    <name type="common">Fall armyworm</name>
    <dbReference type="NCBI Taxonomy" id="7108"/>
    <lineage>
        <taxon>Eukaryota</taxon>
        <taxon>Metazoa</taxon>
        <taxon>Ecdysozoa</taxon>
        <taxon>Arthropoda</taxon>
        <taxon>Hexapoda</taxon>
        <taxon>Insecta</taxon>
        <taxon>Pterygota</taxon>
        <taxon>Neoptera</taxon>
        <taxon>Endopterygota</taxon>
        <taxon>Lepidoptera</taxon>
        <taxon>Glossata</taxon>
        <taxon>Ditrysia</taxon>
        <taxon>Noctuoidea</taxon>
        <taxon>Noctuidae</taxon>
        <taxon>Amphipyrinae</taxon>
        <taxon>Spodoptera</taxon>
    </lineage>
</organism>
<feature type="domain" description="Arrestin C-terminal-like" evidence="3">
    <location>
        <begin position="164"/>
        <end position="293"/>
    </location>
</feature>
<accession>A0A2H1VBT6</accession>
<dbReference type="InterPro" id="IPR014752">
    <property type="entry name" value="Arrestin-like_C"/>
</dbReference>
<dbReference type="InterPro" id="IPR011022">
    <property type="entry name" value="Arrestin_C-like"/>
</dbReference>
<gene>
    <name evidence="4" type="ORF">SFRICE_020016</name>
</gene>
<proteinExistence type="inferred from homology"/>
<dbReference type="Pfam" id="PF00339">
    <property type="entry name" value="Arrestin_N"/>
    <property type="match status" value="1"/>
</dbReference>
<dbReference type="PANTHER" id="PTHR11188:SF17">
    <property type="entry name" value="FI21816P1"/>
    <property type="match status" value="1"/>
</dbReference>
<name>A0A2H1VBT6_SPOFR</name>